<name>A0A4U1C2F6_9SPHI</name>
<dbReference type="OrthoDB" id="827255at2"/>
<proteinExistence type="predicted"/>
<organism evidence="1 2">
    <name type="scientific">Pedobacter cryotolerans</name>
    <dbReference type="NCBI Taxonomy" id="2571270"/>
    <lineage>
        <taxon>Bacteria</taxon>
        <taxon>Pseudomonadati</taxon>
        <taxon>Bacteroidota</taxon>
        <taxon>Sphingobacteriia</taxon>
        <taxon>Sphingobacteriales</taxon>
        <taxon>Sphingobacteriaceae</taxon>
        <taxon>Pedobacter</taxon>
    </lineage>
</organism>
<dbReference type="EMBL" id="SWBO01000007">
    <property type="protein sequence ID" value="TKB99392.1"/>
    <property type="molecule type" value="Genomic_DNA"/>
</dbReference>
<gene>
    <name evidence="1" type="ORF">FA045_12975</name>
</gene>
<dbReference type="RefSeq" id="WP_136877512.1">
    <property type="nucleotide sequence ID" value="NZ_SWBO01000007.1"/>
</dbReference>
<evidence type="ECO:0000313" key="1">
    <source>
        <dbReference type="EMBL" id="TKB99392.1"/>
    </source>
</evidence>
<keyword evidence="2" id="KW-1185">Reference proteome</keyword>
<dbReference type="Proteomes" id="UP000310477">
    <property type="component" value="Unassembled WGS sequence"/>
</dbReference>
<comment type="caution">
    <text evidence="1">The sequence shown here is derived from an EMBL/GenBank/DDBJ whole genome shotgun (WGS) entry which is preliminary data.</text>
</comment>
<reference evidence="1 2" key="1">
    <citation type="submission" date="2019-04" db="EMBL/GenBank/DDBJ databases">
        <title>Pedobacter sp. AR-2-6 sp. nov., isolated from Arctic soil.</title>
        <authorList>
            <person name="Dahal R.H."/>
            <person name="Kim D.-U."/>
        </authorList>
    </citation>
    <scope>NUCLEOTIDE SEQUENCE [LARGE SCALE GENOMIC DNA]</scope>
    <source>
        <strain evidence="1 2">AR-2-6</strain>
    </source>
</reference>
<evidence type="ECO:0000313" key="2">
    <source>
        <dbReference type="Proteomes" id="UP000310477"/>
    </source>
</evidence>
<dbReference type="InterPro" id="IPR020271">
    <property type="entry name" value="Uncharacterised_MJ1172"/>
</dbReference>
<sequence>MEALIVYPENIEQLTALKAIMQAMKIAFEQKSEVYPQFVIKGVKESLKQVEDGDLIPYHGLNDLLK</sequence>
<dbReference type="Pfam" id="PF10884">
    <property type="entry name" value="DUF2683"/>
    <property type="match status" value="1"/>
</dbReference>
<protein>
    <submittedName>
        <fullName evidence="1">Uncharacterized protein</fullName>
    </submittedName>
</protein>
<dbReference type="AlphaFoldDB" id="A0A4U1C2F6"/>
<accession>A0A4U1C2F6</accession>